<dbReference type="InterPro" id="IPR008972">
    <property type="entry name" value="Cupredoxin"/>
</dbReference>
<dbReference type="PROSITE" id="PS00079">
    <property type="entry name" value="MULTICOPPER_OXIDASE1"/>
    <property type="match status" value="1"/>
</dbReference>
<keyword evidence="3" id="KW-0560">Oxidoreductase</keyword>
<evidence type="ECO:0000256" key="2">
    <source>
        <dbReference type="ARBA" id="ARBA00022723"/>
    </source>
</evidence>
<evidence type="ECO:0000313" key="10">
    <source>
        <dbReference type="EMBL" id="KAK3945248.1"/>
    </source>
</evidence>
<keyword evidence="11" id="KW-1185">Reference proteome</keyword>
<feature type="compositionally biased region" description="Basic and acidic residues" evidence="5">
    <location>
        <begin position="14"/>
        <end position="24"/>
    </location>
</feature>
<dbReference type="GO" id="GO:0005507">
    <property type="term" value="F:copper ion binding"/>
    <property type="evidence" value="ECO:0007669"/>
    <property type="project" value="InterPro"/>
</dbReference>
<dbReference type="Pfam" id="PF07732">
    <property type="entry name" value="Cu-oxidase_3"/>
    <property type="match status" value="1"/>
</dbReference>
<evidence type="ECO:0000256" key="3">
    <source>
        <dbReference type="ARBA" id="ARBA00023002"/>
    </source>
</evidence>
<sequence length="700" mass="77192">MSQHAPIRPASPAHETEEMGGLDEHKDGNLEIEQQERLLPGDGEEAGAAKPYRRDAGRERHSLHLVGLLTFLGLVATVVFAFTVRTLVRGRLEIESTPDTTASDETTARDFRRPGSDYILDPGWDFNAPAQVREYHWIIEDIVANPDGVFRPMMVINSRFPGELIRCNEGDTIVVDVENRSVNATAIHWHGIFQNGTAWMDGVPGVTQCPIAPGSSFRYKFTVAGQAGTYFYHGHHGAQALDGLVGPLIIHSRDEWALSEIPYASDRIVLLQDWYYDTGSVGLMQKLSPGSESSPVPNGALINGANKVDCSQVHPSRRCDSSLASQAMFELEPNASHRLRILNAGAFAWFEVSVDSHLGLAVTEVDGTDVHPIAENSILAGPGQRYSIVLAANQTGTDAFWLRARMVKHCFAENVLPEQGSAEAKAVIRYRSAAVSIGANEQEVPLPATENDSGKFALECRDPTVGRYRPVPSRPAPEYAHHSWYLRVNLEIGDWRLERGYLNSSSFRPNLKSPSLHRVVSGLSSKNESFLVEGVNSKAFDSTHELVVSSKGVEVVDIVLQNFDEGNHPFHLHGHEFFVLASGHGYFPGYETLGLAPEGRGLLDKDNATILENPLRRDVATVEGFGWLLIRFIADHPGIFLFHCHMIWHAESGMAMQFLSRLDAVQQLSIPEANKRLCEASIEELEKGAVPKDTIFYGNV</sequence>
<evidence type="ECO:0000256" key="4">
    <source>
        <dbReference type="ARBA" id="ARBA00023008"/>
    </source>
</evidence>
<dbReference type="InterPro" id="IPR045087">
    <property type="entry name" value="Cu-oxidase_fam"/>
</dbReference>
<gene>
    <name evidence="10" type="ORF">QBC46DRAFT_371687</name>
</gene>
<keyword evidence="6" id="KW-0812">Transmembrane</keyword>
<dbReference type="InterPro" id="IPR011707">
    <property type="entry name" value="Cu-oxidase-like_N"/>
</dbReference>
<dbReference type="InterPro" id="IPR033138">
    <property type="entry name" value="Cu_oxidase_CS"/>
</dbReference>
<feature type="transmembrane region" description="Helical" evidence="6">
    <location>
        <begin position="63"/>
        <end position="84"/>
    </location>
</feature>
<dbReference type="Proteomes" id="UP001303473">
    <property type="component" value="Unassembled WGS sequence"/>
</dbReference>
<reference evidence="11" key="1">
    <citation type="journal article" date="2023" name="Mol. Phylogenet. Evol.">
        <title>Genome-scale phylogeny and comparative genomics of the fungal order Sordariales.</title>
        <authorList>
            <person name="Hensen N."/>
            <person name="Bonometti L."/>
            <person name="Westerberg I."/>
            <person name="Brannstrom I.O."/>
            <person name="Guillou S."/>
            <person name="Cros-Aarteil S."/>
            <person name="Calhoun S."/>
            <person name="Haridas S."/>
            <person name="Kuo A."/>
            <person name="Mondo S."/>
            <person name="Pangilinan J."/>
            <person name="Riley R."/>
            <person name="LaButti K."/>
            <person name="Andreopoulos B."/>
            <person name="Lipzen A."/>
            <person name="Chen C."/>
            <person name="Yan M."/>
            <person name="Daum C."/>
            <person name="Ng V."/>
            <person name="Clum A."/>
            <person name="Steindorff A."/>
            <person name="Ohm R.A."/>
            <person name="Martin F."/>
            <person name="Silar P."/>
            <person name="Natvig D.O."/>
            <person name="Lalanne C."/>
            <person name="Gautier V."/>
            <person name="Ament-Velasquez S.L."/>
            <person name="Kruys A."/>
            <person name="Hutchinson M.I."/>
            <person name="Powell A.J."/>
            <person name="Barry K."/>
            <person name="Miller A.N."/>
            <person name="Grigoriev I.V."/>
            <person name="Debuchy R."/>
            <person name="Gladieux P."/>
            <person name="Hiltunen Thoren M."/>
            <person name="Johannesson H."/>
        </authorList>
    </citation>
    <scope>NUCLEOTIDE SEQUENCE [LARGE SCALE GENOMIC DNA]</scope>
    <source>
        <strain evidence="11">CBS 340.73</strain>
    </source>
</reference>
<evidence type="ECO:0000313" key="11">
    <source>
        <dbReference type="Proteomes" id="UP001303473"/>
    </source>
</evidence>
<dbReference type="AlphaFoldDB" id="A0AAN6NJP3"/>
<dbReference type="InterPro" id="IPR002355">
    <property type="entry name" value="Cu_oxidase_Cu_BS"/>
</dbReference>
<dbReference type="InterPro" id="IPR001117">
    <property type="entry name" value="Cu-oxidase_2nd"/>
</dbReference>
<comment type="caution">
    <text evidence="10">The sequence shown here is derived from an EMBL/GenBank/DDBJ whole genome shotgun (WGS) entry which is preliminary data.</text>
</comment>
<evidence type="ECO:0000256" key="6">
    <source>
        <dbReference type="SAM" id="Phobius"/>
    </source>
</evidence>
<evidence type="ECO:0000259" key="7">
    <source>
        <dbReference type="Pfam" id="PF00394"/>
    </source>
</evidence>
<dbReference type="SUPFAM" id="SSF49503">
    <property type="entry name" value="Cupredoxins"/>
    <property type="match status" value="3"/>
</dbReference>
<comment type="similarity">
    <text evidence="1">Belongs to the multicopper oxidase family.</text>
</comment>
<dbReference type="PROSITE" id="PS00080">
    <property type="entry name" value="MULTICOPPER_OXIDASE2"/>
    <property type="match status" value="1"/>
</dbReference>
<evidence type="ECO:0000259" key="9">
    <source>
        <dbReference type="Pfam" id="PF07732"/>
    </source>
</evidence>
<organism evidence="10 11">
    <name type="scientific">Diplogelasinospora grovesii</name>
    <dbReference type="NCBI Taxonomy" id="303347"/>
    <lineage>
        <taxon>Eukaryota</taxon>
        <taxon>Fungi</taxon>
        <taxon>Dikarya</taxon>
        <taxon>Ascomycota</taxon>
        <taxon>Pezizomycotina</taxon>
        <taxon>Sordariomycetes</taxon>
        <taxon>Sordariomycetidae</taxon>
        <taxon>Sordariales</taxon>
        <taxon>Diplogelasinosporaceae</taxon>
        <taxon>Diplogelasinospora</taxon>
    </lineage>
</organism>
<evidence type="ECO:0000256" key="5">
    <source>
        <dbReference type="SAM" id="MobiDB-lite"/>
    </source>
</evidence>
<feature type="region of interest" description="Disordered" evidence="5">
    <location>
        <begin position="1"/>
        <end position="24"/>
    </location>
</feature>
<dbReference type="Pfam" id="PF07731">
    <property type="entry name" value="Cu-oxidase_2"/>
    <property type="match status" value="1"/>
</dbReference>
<dbReference type="CDD" id="cd13857">
    <property type="entry name" value="CuRO_1_Diphenol_Ox"/>
    <property type="match status" value="1"/>
</dbReference>
<dbReference type="Pfam" id="PF00394">
    <property type="entry name" value="Cu-oxidase"/>
    <property type="match status" value="1"/>
</dbReference>
<keyword evidence="4" id="KW-0186">Copper</keyword>
<dbReference type="CDD" id="cd13910">
    <property type="entry name" value="CuRO_3_MCO_like_4"/>
    <property type="match status" value="1"/>
</dbReference>
<dbReference type="EMBL" id="MU853755">
    <property type="protein sequence ID" value="KAK3945248.1"/>
    <property type="molecule type" value="Genomic_DNA"/>
</dbReference>
<dbReference type="Gene3D" id="2.60.40.420">
    <property type="entry name" value="Cupredoxins - blue copper proteins"/>
    <property type="match status" value="3"/>
</dbReference>
<feature type="domain" description="Plastocyanin-like" evidence="9">
    <location>
        <begin position="144"/>
        <end position="254"/>
    </location>
</feature>
<feature type="domain" description="Plastocyanin-like" evidence="8">
    <location>
        <begin position="510"/>
        <end position="661"/>
    </location>
</feature>
<dbReference type="PANTHER" id="PTHR11709">
    <property type="entry name" value="MULTI-COPPER OXIDASE"/>
    <property type="match status" value="1"/>
</dbReference>
<dbReference type="GO" id="GO:0016491">
    <property type="term" value="F:oxidoreductase activity"/>
    <property type="evidence" value="ECO:0007669"/>
    <property type="project" value="UniProtKB-KW"/>
</dbReference>
<accession>A0AAN6NJP3</accession>
<proteinExistence type="inferred from homology"/>
<dbReference type="PANTHER" id="PTHR11709:SF414">
    <property type="entry name" value="ADR239WP"/>
    <property type="match status" value="1"/>
</dbReference>
<evidence type="ECO:0000256" key="1">
    <source>
        <dbReference type="ARBA" id="ARBA00010609"/>
    </source>
</evidence>
<protein>
    <submittedName>
        <fullName evidence="10">L-ascorbate oxidase</fullName>
    </submittedName>
</protein>
<name>A0AAN6NJP3_9PEZI</name>
<dbReference type="InterPro" id="IPR011706">
    <property type="entry name" value="Cu-oxidase_C"/>
</dbReference>
<keyword evidence="2" id="KW-0479">Metal-binding</keyword>
<keyword evidence="6" id="KW-0472">Membrane</keyword>
<feature type="domain" description="Plastocyanin-like" evidence="7">
    <location>
        <begin position="267"/>
        <end position="431"/>
    </location>
</feature>
<evidence type="ECO:0000259" key="8">
    <source>
        <dbReference type="Pfam" id="PF07731"/>
    </source>
</evidence>
<keyword evidence="6" id="KW-1133">Transmembrane helix</keyword>